<evidence type="ECO:0000313" key="10">
    <source>
        <dbReference type="EMBL" id="RZC38206.1"/>
    </source>
</evidence>
<evidence type="ECO:0000256" key="5">
    <source>
        <dbReference type="ARBA" id="ARBA00023136"/>
    </source>
</evidence>
<comment type="similarity">
    <text evidence="7">Belongs to the major facilitator superfamily. Sugar transporter (TC 2.A.1.1) family. Trehalose transporter subfamily.</text>
</comment>
<gene>
    <name evidence="10" type="ORF">BDFB_004909</name>
</gene>
<evidence type="ECO:0000313" key="11">
    <source>
        <dbReference type="Proteomes" id="UP000292052"/>
    </source>
</evidence>
<feature type="transmembrane region" description="Helical" evidence="8">
    <location>
        <begin position="340"/>
        <end position="360"/>
    </location>
</feature>
<keyword evidence="2" id="KW-1003">Cell membrane</keyword>
<dbReference type="GO" id="GO:0051119">
    <property type="term" value="F:sugar transmembrane transporter activity"/>
    <property type="evidence" value="ECO:0007669"/>
    <property type="project" value="InterPro"/>
</dbReference>
<feature type="transmembrane region" description="Helical" evidence="8">
    <location>
        <begin position="534"/>
        <end position="558"/>
    </location>
</feature>
<feature type="transmembrane region" description="Helical" evidence="8">
    <location>
        <begin position="48"/>
        <end position="69"/>
    </location>
</feature>
<evidence type="ECO:0000256" key="2">
    <source>
        <dbReference type="ARBA" id="ARBA00022475"/>
    </source>
</evidence>
<keyword evidence="3 8" id="KW-0812">Transmembrane</keyword>
<dbReference type="InterPro" id="IPR005829">
    <property type="entry name" value="Sugar_transporter_CS"/>
</dbReference>
<dbReference type="NCBIfam" id="TIGR00879">
    <property type="entry name" value="SP"/>
    <property type="match status" value="1"/>
</dbReference>
<feature type="transmembrane region" description="Helical" evidence="8">
    <location>
        <begin position="570"/>
        <end position="592"/>
    </location>
</feature>
<protein>
    <submittedName>
        <fullName evidence="10">Facilitated trehalose transporter Tret1</fullName>
    </submittedName>
</protein>
<feature type="transmembrane region" description="Helical" evidence="8">
    <location>
        <begin position="599"/>
        <end position="621"/>
    </location>
</feature>
<evidence type="ECO:0000256" key="4">
    <source>
        <dbReference type="ARBA" id="ARBA00022989"/>
    </source>
</evidence>
<dbReference type="PANTHER" id="PTHR48021">
    <property type="match status" value="1"/>
</dbReference>
<feature type="transmembrane region" description="Helical" evidence="8">
    <location>
        <begin position="450"/>
        <end position="472"/>
    </location>
</feature>
<dbReference type="InterPro" id="IPR005828">
    <property type="entry name" value="MFS_sugar_transport-like"/>
</dbReference>
<feature type="transmembrane region" description="Helical" evidence="8">
    <location>
        <begin position="151"/>
        <end position="172"/>
    </location>
</feature>
<proteinExistence type="inferred from homology"/>
<keyword evidence="5 8" id="KW-0472">Membrane</keyword>
<feature type="transmembrane region" description="Helical" evidence="8">
    <location>
        <begin position="633"/>
        <end position="657"/>
    </location>
</feature>
<dbReference type="OrthoDB" id="4142200at2759"/>
<dbReference type="Pfam" id="PF00083">
    <property type="entry name" value="Sugar_tr"/>
    <property type="match status" value="3"/>
</dbReference>
<feature type="transmembrane region" description="Helical" evidence="8">
    <location>
        <begin position="265"/>
        <end position="283"/>
    </location>
</feature>
<dbReference type="AlphaFoldDB" id="A0A482VZM5"/>
<feature type="transmembrane region" description="Helical" evidence="8">
    <location>
        <begin position="125"/>
        <end position="145"/>
    </location>
</feature>
<dbReference type="Proteomes" id="UP000292052">
    <property type="component" value="Unassembled WGS sequence"/>
</dbReference>
<feature type="transmembrane region" description="Helical" evidence="8">
    <location>
        <begin position="394"/>
        <end position="414"/>
    </location>
</feature>
<feature type="transmembrane region" description="Helical" evidence="8">
    <location>
        <begin position="367"/>
        <end position="388"/>
    </location>
</feature>
<feature type="transmembrane region" description="Helical" evidence="8">
    <location>
        <begin position="426"/>
        <end position="444"/>
    </location>
</feature>
<feature type="transmembrane region" description="Helical" evidence="8">
    <location>
        <begin position="233"/>
        <end position="253"/>
    </location>
</feature>
<organism evidence="10 11">
    <name type="scientific">Asbolus verrucosus</name>
    <name type="common">Desert ironclad beetle</name>
    <dbReference type="NCBI Taxonomy" id="1661398"/>
    <lineage>
        <taxon>Eukaryota</taxon>
        <taxon>Metazoa</taxon>
        <taxon>Ecdysozoa</taxon>
        <taxon>Arthropoda</taxon>
        <taxon>Hexapoda</taxon>
        <taxon>Insecta</taxon>
        <taxon>Pterygota</taxon>
        <taxon>Neoptera</taxon>
        <taxon>Endopterygota</taxon>
        <taxon>Coleoptera</taxon>
        <taxon>Polyphaga</taxon>
        <taxon>Cucujiformia</taxon>
        <taxon>Tenebrionidae</taxon>
        <taxon>Pimeliinae</taxon>
        <taxon>Asbolus</taxon>
    </lineage>
</organism>
<dbReference type="SUPFAM" id="SSF103473">
    <property type="entry name" value="MFS general substrate transporter"/>
    <property type="match status" value="3"/>
</dbReference>
<feature type="transmembrane region" description="Helical" evidence="8">
    <location>
        <begin position="295"/>
        <end position="316"/>
    </location>
</feature>
<dbReference type="GO" id="GO:0005886">
    <property type="term" value="C:plasma membrane"/>
    <property type="evidence" value="ECO:0007669"/>
    <property type="project" value="UniProtKB-SubCell"/>
</dbReference>
<evidence type="ECO:0000256" key="8">
    <source>
        <dbReference type="SAM" id="Phobius"/>
    </source>
</evidence>
<reference evidence="10 11" key="1">
    <citation type="submission" date="2017-03" db="EMBL/GenBank/DDBJ databases">
        <title>Genome of the blue death feigning beetle - Asbolus verrucosus.</title>
        <authorList>
            <person name="Rider S.D."/>
        </authorList>
    </citation>
    <scope>NUCLEOTIDE SEQUENCE [LARGE SCALE GENOMIC DNA]</scope>
    <source>
        <strain evidence="10">Butters</strain>
        <tissue evidence="10">Head and leg muscle</tissue>
    </source>
</reference>
<dbReference type="Gene3D" id="1.20.1250.20">
    <property type="entry name" value="MFS general substrate transporter like domains"/>
    <property type="match status" value="3"/>
</dbReference>
<dbReference type="InterPro" id="IPR036259">
    <property type="entry name" value="MFS_trans_sf"/>
</dbReference>
<accession>A0A482VZM5</accession>
<dbReference type="CDD" id="cd17358">
    <property type="entry name" value="MFS_GLUT6_8_Class3_like"/>
    <property type="match status" value="1"/>
</dbReference>
<feature type="domain" description="Major facilitator superfamily (MFS) profile" evidence="9">
    <location>
        <begin position="294"/>
        <end position="724"/>
    </location>
</feature>
<dbReference type="InterPro" id="IPR020846">
    <property type="entry name" value="MFS_dom"/>
</dbReference>
<feature type="transmembrane region" description="Helical" evidence="8">
    <location>
        <begin position="208"/>
        <end position="226"/>
    </location>
</feature>
<evidence type="ECO:0000256" key="1">
    <source>
        <dbReference type="ARBA" id="ARBA00004651"/>
    </source>
</evidence>
<comment type="caution">
    <text evidence="10">The sequence shown here is derived from an EMBL/GenBank/DDBJ whole genome shotgun (WGS) entry which is preliminary data.</text>
</comment>
<keyword evidence="6" id="KW-0325">Glycoprotein</keyword>
<dbReference type="PROSITE" id="PS50850">
    <property type="entry name" value="MFS"/>
    <property type="match status" value="1"/>
</dbReference>
<dbReference type="InterPro" id="IPR050549">
    <property type="entry name" value="MFS_Trehalose_Transporter"/>
</dbReference>
<dbReference type="InterPro" id="IPR003663">
    <property type="entry name" value="Sugar/inositol_transpt"/>
</dbReference>
<evidence type="ECO:0000259" key="9">
    <source>
        <dbReference type="PROSITE" id="PS50850"/>
    </source>
</evidence>
<evidence type="ECO:0000256" key="6">
    <source>
        <dbReference type="ARBA" id="ARBA00023180"/>
    </source>
</evidence>
<evidence type="ECO:0000256" key="3">
    <source>
        <dbReference type="ARBA" id="ARBA00022692"/>
    </source>
</evidence>
<sequence length="724" mass="78252">MTTKEEYEYKPVAGTEESAAKYDVENDQVKLQSPAMSAESAEPTDRKFLYIAACVGNIAAFVCGTSFGWTSPEGPKLKVSHKEGNPLPVPITKDEESWIGSLLPVGATMGPFVAGFLADKIGRKNTLLLGIIPFIIAFLLASFATSPSMFFTVRFLCGLAVGVIFTVLPMYIGEIAEDEVRDSLGSFMQLFIEIFTDAGSTIPADISTIIIGVVQVFASGATPILVEKKGKRFLLILSAVGMAVSQGALAVFFQIKNGGGDVSSIALLPVISLVIYIVTYCLGFGPLPWAVMGELFPGNIVSFVVGTSLTWSSPILPKLNATDPDDIPFGRQITSEENSWIGSLLALGAVFGPFLYAYIVDKFGRKLTITSIGVPFAISYLILAFAQIVELYYVARFLIGVAVGGVFTVVPMYIGEIAEDTNRGALGSVMNCLLTAGLLFSYGIGPYISIMIFNIILAIIPGIFMVAFFFLAPESPHHHIAKGNHEAAVKSLEKLRGASNKNNHSELEDIKKNIEKSRQGSITDLFKSKGLIKALIISLVLVALQQLSGINVVLFYAQNIFEASGSGLESAQASIIIGAVQFGTSFVTPLFVDRLGRKMLLYFSAIGMVISEIPLGLYFYLKDDGQDVDSISWLPIVSLVVYIITYNCGFGPLPWAIMGELFPSNVKSAASSFTAAVCWFFGFIITKFFSSISEEIGMGPSRYQRVSKRYITSLVIAHDSNIRE</sequence>
<dbReference type="PANTHER" id="PTHR48021:SF47">
    <property type="entry name" value="GH17672P"/>
    <property type="match status" value="1"/>
</dbReference>
<evidence type="ECO:0000256" key="7">
    <source>
        <dbReference type="ARBA" id="ARBA00024348"/>
    </source>
</evidence>
<dbReference type="PRINTS" id="PR00171">
    <property type="entry name" value="SUGRTRNSPORT"/>
</dbReference>
<dbReference type="FunFam" id="1.20.1250.20:FF:000055">
    <property type="entry name" value="Facilitated trehalose transporter Tret1-2 homolog"/>
    <property type="match status" value="1"/>
</dbReference>
<comment type="subcellular location">
    <subcellularLocation>
        <location evidence="1">Cell membrane</location>
        <topology evidence="1">Multi-pass membrane protein</topology>
    </subcellularLocation>
</comment>
<keyword evidence="11" id="KW-1185">Reference proteome</keyword>
<feature type="transmembrane region" description="Helical" evidence="8">
    <location>
        <begin position="669"/>
        <end position="689"/>
    </location>
</feature>
<dbReference type="InterPro" id="IPR044775">
    <property type="entry name" value="MFS_ERD6/Tret1-like"/>
</dbReference>
<name>A0A482VZM5_ASBVE</name>
<dbReference type="EMBL" id="QDEB01045530">
    <property type="protein sequence ID" value="RZC38206.1"/>
    <property type="molecule type" value="Genomic_DNA"/>
</dbReference>
<dbReference type="PROSITE" id="PS00217">
    <property type="entry name" value="SUGAR_TRANSPORT_2"/>
    <property type="match status" value="2"/>
</dbReference>
<keyword evidence="4 8" id="KW-1133">Transmembrane helix</keyword>